<comment type="caution">
    <text evidence="13">The sequence shown here is derived from an EMBL/GenBank/DDBJ whole genome shotgun (WGS) entry which is preliminary data.</text>
</comment>
<sequence>MGLDNGTYLTNMYFITRILYILNIIGQIRIMNHFLGQNDLLWGAQILSDVIRGHDWELTGNFPRVALCDFTIRTLSNIQRYSIQCVLMLNMFNEKIFLFLYWWLIFVGMLTIIDTIKWILNTRIINRRINYFQKFILSIKVEERNIFHQFCNKMIGADGTMLLRMLSANGGVNIFLDFKIIFKELFIQQVLNILWINYLRNSSLRQVMSYKGETASNNSFESIVQINN</sequence>
<evidence type="ECO:0000256" key="12">
    <source>
        <dbReference type="RuleBase" id="RU010713"/>
    </source>
</evidence>
<dbReference type="GO" id="GO:0005243">
    <property type="term" value="F:gap junction channel activity"/>
    <property type="evidence" value="ECO:0007669"/>
    <property type="project" value="TreeGrafter"/>
</dbReference>
<reference evidence="13" key="1">
    <citation type="journal article" date="2020" name="Ecol. Evol.">
        <title>Genome structure and content of the rice root-knot nematode (Meloidogyne graminicola).</title>
        <authorList>
            <person name="Phan N.T."/>
            <person name="Danchin E.G.J."/>
            <person name="Klopp C."/>
            <person name="Perfus-Barbeoch L."/>
            <person name="Kozlowski D.K."/>
            <person name="Koutsovoulos G.D."/>
            <person name="Lopez-Roques C."/>
            <person name="Bouchez O."/>
            <person name="Zahm M."/>
            <person name="Besnard G."/>
            <person name="Bellafiore S."/>
        </authorList>
    </citation>
    <scope>NUCLEOTIDE SEQUENCE</scope>
    <source>
        <strain evidence="13">VN-18</strain>
    </source>
</reference>
<keyword evidence="8 12" id="KW-1133">Transmembrane helix</keyword>
<name>A0A8S9ZQH1_9BILA</name>
<dbReference type="PANTHER" id="PTHR11893">
    <property type="entry name" value="INNEXIN"/>
    <property type="match status" value="1"/>
</dbReference>
<evidence type="ECO:0000256" key="5">
    <source>
        <dbReference type="ARBA" id="ARBA00022692"/>
    </source>
</evidence>
<dbReference type="Pfam" id="PF00876">
    <property type="entry name" value="Innexin"/>
    <property type="match status" value="1"/>
</dbReference>
<evidence type="ECO:0000256" key="7">
    <source>
        <dbReference type="ARBA" id="ARBA00022949"/>
    </source>
</evidence>
<keyword evidence="14" id="KW-1185">Reference proteome</keyword>
<keyword evidence="7" id="KW-0965">Cell junction</keyword>
<feature type="transmembrane region" description="Helical" evidence="12">
    <location>
        <begin position="12"/>
        <end position="30"/>
    </location>
</feature>
<gene>
    <name evidence="12" type="primary">inx</name>
    <name evidence="13" type="ORF">Mgra_00005274</name>
</gene>
<proteinExistence type="inferred from homology"/>
<keyword evidence="9 12" id="KW-0406">Ion transport</keyword>
<feature type="transmembrane region" description="Helical" evidence="12">
    <location>
        <begin position="96"/>
        <end position="120"/>
    </location>
</feature>
<dbReference type="AlphaFoldDB" id="A0A8S9ZQH1"/>
<evidence type="ECO:0000256" key="3">
    <source>
        <dbReference type="ARBA" id="ARBA00022448"/>
    </source>
</evidence>
<comment type="function">
    <text evidence="12">Structural component of the gap junctions.</text>
</comment>
<accession>A0A8S9ZQH1</accession>
<dbReference type="GO" id="GO:0005921">
    <property type="term" value="C:gap junction"/>
    <property type="evidence" value="ECO:0007669"/>
    <property type="project" value="UniProtKB-SubCell"/>
</dbReference>
<comment type="similarity">
    <text evidence="12">Belongs to the pannexin family.</text>
</comment>
<keyword evidence="11 12" id="KW-0407">Ion channel</keyword>
<evidence type="ECO:0000313" key="14">
    <source>
        <dbReference type="Proteomes" id="UP000605970"/>
    </source>
</evidence>
<dbReference type="GO" id="GO:0005886">
    <property type="term" value="C:plasma membrane"/>
    <property type="evidence" value="ECO:0007669"/>
    <property type="project" value="UniProtKB-SubCell"/>
</dbReference>
<evidence type="ECO:0000256" key="6">
    <source>
        <dbReference type="ARBA" id="ARBA00022868"/>
    </source>
</evidence>
<organism evidence="13 14">
    <name type="scientific">Meloidogyne graminicola</name>
    <dbReference type="NCBI Taxonomy" id="189291"/>
    <lineage>
        <taxon>Eukaryota</taxon>
        <taxon>Metazoa</taxon>
        <taxon>Ecdysozoa</taxon>
        <taxon>Nematoda</taxon>
        <taxon>Chromadorea</taxon>
        <taxon>Rhabditida</taxon>
        <taxon>Tylenchina</taxon>
        <taxon>Tylenchomorpha</taxon>
        <taxon>Tylenchoidea</taxon>
        <taxon>Meloidogynidae</taxon>
        <taxon>Meloidogyninae</taxon>
        <taxon>Meloidogyne</taxon>
    </lineage>
</organism>
<keyword evidence="3 12" id="KW-0813">Transport</keyword>
<evidence type="ECO:0000256" key="2">
    <source>
        <dbReference type="ARBA" id="ARBA00004651"/>
    </source>
</evidence>
<evidence type="ECO:0000256" key="10">
    <source>
        <dbReference type="ARBA" id="ARBA00023136"/>
    </source>
</evidence>
<evidence type="ECO:0000256" key="1">
    <source>
        <dbReference type="ARBA" id="ARBA00004610"/>
    </source>
</evidence>
<keyword evidence="6" id="KW-0303">Gap junction</keyword>
<keyword evidence="5 12" id="KW-0812">Transmembrane</keyword>
<dbReference type="Proteomes" id="UP000605970">
    <property type="component" value="Unassembled WGS sequence"/>
</dbReference>
<dbReference type="EMBL" id="JABEBT010000044">
    <property type="protein sequence ID" value="KAF7635306.1"/>
    <property type="molecule type" value="Genomic_DNA"/>
</dbReference>
<dbReference type="OrthoDB" id="5867527at2759"/>
<evidence type="ECO:0000256" key="11">
    <source>
        <dbReference type="ARBA" id="ARBA00023303"/>
    </source>
</evidence>
<comment type="caution">
    <text evidence="12">Lacks conserved residue(s) required for the propagation of feature annotation.</text>
</comment>
<protein>
    <recommendedName>
        <fullName evidence="12">Innexin</fullName>
    </recommendedName>
</protein>
<evidence type="ECO:0000313" key="13">
    <source>
        <dbReference type="EMBL" id="KAF7635306.1"/>
    </source>
</evidence>
<dbReference type="InterPro" id="IPR000990">
    <property type="entry name" value="Innexin"/>
</dbReference>
<evidence type="ECO:0000256" key="9">
    <source>
        <dbReference type="ARBA" id="ARBA00023065"/>
    </source>
</evidence>
<dbReference type="PANTHER" id="PTHR11893:SF21">
    <property type="entry name" value="INNEXIN EAT-5"/>
    <property type="match status" value="1"/>
</dbReference>
<keyword evidence="4" id="KW-1003">Cell membrane</keyword>
<evidence type="ECO:0000256" key="4">
    <source>
        <dbReference type="ARBA" id="ARBA00022475"/>
    </source>
</evidence>
<dbReference type="PRINTS" id="PR01262">
    <property type="entry name" value="INNEXIN"/>
</dbReference>
<dbReference type="GO" id="GO:0034220">
    <property type="term" value="P:monoatomic ion transmembrane transport"/>
    <property type="evidence" value="ECO:0007669"/>
    <property type="project" value="UniProtKB-KW"/>
</dbReference>
<comment type="subcellular location">
    <subcellularLocation>
        <location evidence="1">Cell junction</location>
        <location evidence="1">Gap junction</location>
    </subcellularLocation>
    <subcellularLocation>
        <location evidence="2 12">Cell membrane</location>
        <topology evidence="2 12">Multi-pass membrane protein</topology>
    </subcellularLocation>
</comment>
<keyword evidence="10 12" id="KW-0472">Membrane</keyword>
<evidence type="ECO:0000256" key="8">
    <source>
        <dbReference type="ARBA" id="ARBA00022989"/>
    </source>
</evidence>
<dbReference type="PROSITE" id="PS51013">
    <property type="entry name" value="PANNEXIN"/>
    <property type="match status" value="1"/>
</dbReference>